<protein>
    <submittedName>
        <fullName evidence="1">Uncharacterized protein</fullName>
    </submittedName>
</protein>
<sequence>MYRDMRMAFIVIDGYGTDSSSSRYFEGETCFGLVYTIGHNIVDRRGHNSSNDSSIVAA</sequence>
<gene>
    <name evidence="1" type="ORF">ACHAXA_002174</name>
</gene>
<name>A0ABD3RVI6_9STRA</name>
<keyword evidence="2" id="KW-1185">Reference proteome</keyword>
<dbReference type="EMBL" id="JALLPB020000158">
    <property type="protein sequence ID" value="KAL3816228.1"/>
    <property type="molecule type" value="Genomic_DNA"/>
</dbReference>
<reference evidence="1 2" key="1">
    <citation type="submission" date="2024-10" db="EMBL/GenBank/DDBJ databases">
        <title>Updated reference genomes for cyclostephanoid diatoms.</title>
        <authorList>
            <person name="Roberts W.R."/>
            <person name="Alverson A.J."/>
        </authorList>
    </citation>
    <scope>NUCLEOTIDE SEQUENCE [LARGE SCALE GENOMIC DNA]</scope>
    <source>
        <strain evidence="1 2">AJA228-03</strain>
    </source>
</reference>
<evidence type="ECO:0000313" key="2">
    <source>
        <dbReference type="Proteomes" id="UP001530377"/>
    </source>
</evidence>
<evidence type="ECO:0000313" key="1">
    <source>
        <dbReference type="EMBL" id="KAL3816228.1"/>
    </source>
</evidence>
<organism evidence="1 2">
    <name type="scientific">Cyclostephanos tholiformis</name>
    <dbReference type="NCBI Taxonomy" id="382380"/>
    <lineage>
        <taxon>Eukaryota</taxon>
        <taxon>Sar</taxon>
        <taxon>Stramenopiles</taxon>
        <taxon>Ochrophyta</taxon>
        <taxon>Bacillariophyta</taxon>
        <taxon>Coscinodiscophyceae</taxon>
        <taxon>Thalassiosirophycidae</taxon>
        <taxon>Stephanodiscales</taxon>
        <taxon>Stephanodiscaceae</taxon>
        <taxon>Cyclostephanos</taxon>
    </lineage>
</organism>
<accession>A0ABD3RVI6</accession>
<comment type="caution">
    <text evidence="1">The sequence shown here is derived from an EMBL/GenBank/DDBJ whole genome shotgun (WGS) entry which is preliminary data.</text>
</comment>
<dbReference type="Proteomes" id="UP001530377">
    <property type="component" value="Unassembled WGS sequence"/>
</dbReference>
<dbReference type="AlphaFoldDB" id="A0ABD3RVI6"/>
<proteinExistence type="predicted"/>